<dbReference type="Gene3D" id="2.160.20.10">
    <property type="entry name" value="Single-stranded right-handed beta-helix, Pectin lyase-like"/>
    <property type="match status" value="1"/>
</dbReference>
<keyword evidence="2" id="KW-0677">Repeat</keyword>
<reference evidence="5" key="1">
    <citation type="journal article" date="2020" name="mSystems">
        <title>Genome- and Community-Level Interaction Insights into Carbon Utilization and Element Cycling Functions of Hydrothermarchaeota in Hydrothermal Sediment.</title>
        <authorList>
            <person name="Zhou Z."/>
            <person name="Liu Y."/>
            <person name="Xu W."/>
            <person name="Pan J."/>
            <person name="Luo Z.H."/>
            <person name="Li M."/>
        </authorList>
    </citation>
    <scope>NUCLEOTIDE SEQUENCE [LARGE SCALE GENOMIC DNA]</scope>
    <source>
        <strain evidence="5">SpSt-1179</strain>
    </source>
</reference>
<dbReference type="InterPro" id="IPR012334">
    <property type="entry name" value="Pectin_lyas_fold"/>
</dbReference>
<comment type="pathway">
    <text evidence="1">Protein modification; protein ubiquitination.</text>
</comment>
<evidence type="ECO:0000256" key="2">
    <source>
        <dbReference type="ARBA" id="ARBA00022737"/>
    </source>
</evidence>
<sequence>MVKKRLLLLAALVFVIGLTFGAGDRKTLVVDINGGQYNSIQSAIDDASSGDTVEVLPGTYKESLSISKDIILKGVSRDEVIIVPEEDNLAIFVRGVADFSIESITVMSSSLAINVSRSSGQIVDTFVAGGRFGISFSGTGMTLKIIDSYVTCFQGLGNEDHLETRLAGIYAYGNATLIAENSVFERNGVGISLTNDLKYRIENCKFRQNSIGVSLGGNATGSLIGNIVTENVENGILINSSSTTTIENNLFFGNVWHGLDLYLNRCTECECGGDEFTGTVVGSGNIFESEDEICPLDFWENSFYSFDKELGKD</sequence>
<dbReference type="SMART" id="SM00710">
    <property type="entry name" value="PbH1"/>
    <property type="match status" value="6"/>
</dbReference>
<organism evidence="5">
    <name type="scientific">Mesotoga infera</name>
    <dbReference type="NCBI Taxonomy" id="1236046"/>
    <lineage>
        <taxon>Bacteria</taxon>
        <taxon>Thermotogati</taxon>
        <taxon>Thermotogota</taxon>
        <taxon>Thermotogae</taxon>
        <taxon>Kosmotogales</taxon>
        <taxon>Kosmotogaceae</taxon>
        <taxon>Mesotoga</taxon>
    </lineage>
</organism>
<dbReference type="Proteomes" id="UP000886198">
    <property type="component" value="Unassembled WGS sequence"/>
</dbReference>
<evidence type="ECO:0000256" key="3">
    <source>
        <dbReference type="ARBA" id="ARBA00022786"/>
    </source>
</evidence>
<dbReference type="PANTHER" id="PTHR22990:SF15">
    <property type="entry name" value="F-BOX ONLY PROTEIN 10"/>
    <property type="match status" value="1"/>
</dbReference>
<dbReference type="Pfam" id="PF13229">
    <property type="entry name" value="Beta_helix"/>
    <property type="match status" value="1"/>
</dbReference>
<dbReference type="PANTHER" id="PTHR22990">
    <property type="entry name" value="F-BOX ONLY PROTEIN"/>
    <property type="match status" value="1"/>
</dbReference>
<dbReference type="EMBL" id="DSBT01000254">
    <property type="protein sequence ID" value="HDP78236.1"/>
    <property type="molecule type" value="Genomic_DNA"/>
</dbReference>
<dbReference type="SUPFAM" id="SSF51126">
    <property type="entry name" value="Pectin lyase-like"/>
    <property type="match status" value="1"/>
</dbReference>
<gene>
    <name evidence="5" type="ORF">ENN47_08655</name>
</gene>
<evidence type="ECO:0000256" key="1">
    <source>
        <dbReference type="ARBA" id="ARBA00004906"/>
    </source>
</evidence>
<evidence type="ECO:0000313" key="5">
    <source>
        <dbReference type="EMBL" id="HDP78236.1"/>
    </source>
</evidence>
<dbReference type="InterPro" id="IPR022441">
    <property type="entry name" value="Para_beta_helix_rpt-2"/>
</dbReference>
<keyword evidence="3" id="KW-0833">Ubl conjugation pathway</keyword>
<comment type="caution">
    <text evidence="5">The sequence shown here is derived from an EMBL/GenBank/DDBJ whole genome shotgun (WGS) entry which is preliminary data.</text>
</comment>
<dbReference type="AlphaFoldDB" id="A0A7C1CWF7"/>
<proteinExistence type="predicted"/>
<dbReference type="InterPro" id="IPR039448">
    <property type="entry name" value="Beta_helix"/>
</dbReference>
<dbReference type="InterPro" id="IPR006626">
    <property type="entry name" value="PbH1"/>
</dbReference>
<evidence type="ECO:0000259" key="4">
    <source>
        <dbReference type="Pfam" id="PF13229"/>
    </source>
</evidence>
<dbReference type="InterPro" id="IPR011050">
    <property type="entry name" value="Pectin_lyase_fold/virulence"/>
</dbReference>
<dbReference type="InterPro" id="IPR051550">
    <property type="entry name" value="SCF-Subunits/Alg-Epimerases"/>
</dbReference>
<dbReference type="GO" id="GO:0006511">
    <property type="term" value="P:ubiquitin-dependent protein catabolic process"/>
    <property type="evidence" value="ECO:0007669"/>
    <property type="project" value="TreeGrafter"/>
</dbReference>
<feature type="domain" description="Right handed beta helix" evidence="4">
    <location>
        <begin position="167"/>
        <end position="280"/>
    </location>
</feature>
<name>A0A7C1CWF7_9BACT</name>
<dbReference type="NCBIfam" id="TIGR03804">
    <property type="entry name" value="para_beta_helix"/>
    <property type="match status" value="1"/>
</dbReference>
<accession>A0A7C1CWF7</accession>
<protein>
    <recommendedName>
        <fullName evidence="4">Right handed beta helix domain-containing protein</fullName>
    </recommendedName>
</protein>